<dbReference type="EMBL" id="JAMZIH010005951">
    <property type="protein sequence ID" value="KAJ1674454.1"/>
    <property type="molecule type" value="Genomic_DNA"/>
</dbReference>
<reference evidence="1" key="1">
    <citation type="submission" date="2022-06" db="EMBL/GenBank/DDBJ databases">
        <title>Phylogenomic reconstructions and comparative analyses of Kickxellomycotina fungi.</title>
        <authorList>
            <person name="Reynolds N.K."/>
            <person name="Stajich J.E."/>
            <person name="Barry K."/>
            <person name="Grigoriev I.V."/>
            <person name="Crous P."/>
            <person name="Smith M.E."/>
        </authorList>
    </citation>
    <scope>NUCLEOTIDE SEQUENCE</scope>
    <source>
        <strain evidence="1">RSA 2271</strain>
    </source>
</reference>
<sequence length="277" mass="29648">MANVLLPFVFILVVLEFLVSLGTFVALVAENIQLNQLQGFPVRLNGTVTYAYAVSVLSTLATLLLVIGGIIRALPGIGRVLFVFFHPILISIAGVVFSVLWAVVAGLVYKHSLPIEYSCQLLRRLWGLPDDNGDDDDNNNNGSFGGTRFIEETVSSCHANKAFLVLGGLALAFWLLIMIASLLASCIGASPLSTVKKRLRRGTKQDQGATALAPASQQVPNPLPASSHATAPQQQYQQPHYGGYWNRGDTAATAASGLGRDIPMDGTNNHPRRPGSV</sequence>
<evidence type="ECO:0000313" key="1">
    <source>
        <dbReference type="EMBL" id="KAJ1674454.1"/>
    </source>
</evidence>
<protein>
    <submittedName>
        <fullName evidence="1">Uncharacterized protein</fullName>
    </submittedName>
</protein>
<dbReference type="Proteomes" id="UP001145114">
    <property type="component" value="Unassembled WGS sequence"/>
</dbReference>
<keyword evidence="2" id="KW-1185">Reference proteome</keyword>
<comment type="caution">
    <text evidence="1">The sequence shown here is derived from an EMBL/GenBank/DDBJ whole genome shotgun (WGS) entry which is preliminary data.</text>
</comment>
<name>A0ACC1HKK9_9FUNG</name>
<accession>A0ACC1HKK9</accession>
<evidence type="ECO:0000313" key="2">
    <source>
        <dbReference type="Proteomes" id="UP001145114"/>
    </source>
</evidence>
<gene>
    <name evidence="1" type="ORF">EV182_003239</name>
</gene>
<organism evidence="1 2">
    <name type="scientific">Spiromyces aspiralis</name>
    <dbReference type="NCBI Taxonomy" id="68401"/>
    <lineage>
        <taxon>Eukaryota</taxon>
        <taxon>Fungi</taxon>
        <taxon>Fungi incertae sedis</taxon>
        <taxon>Zoopagomycota</taxon>
        <taxon>Kickxellomycotina</taxon>
        <taxon>Kickxellomycetes</taxon>
        <taxon>Kickxellales</taxon>
        <taxon>Kickxellaceae</taxon>
        <taxon>Spiromyces</taxon>
    </lineage>
</organism>
<proteinExistence type="predicted"/>